<feature type="chain" id="PRO_5043437782" description="Secreted protein" evidence="1">
    <location>
        <begin position="23"/>
        <end position="65"/>
    </location>
</feature>
<gene>
    <name evidence="2" type="ORF">CEPIT_LOCUS17432</name>
</gene>
<reference evidence="2" key="1">
    <citation type="submission" date="2022-07" db="EMBL/GenBank/DDBJ databases">
        <authorList>
            <person name="Macas J."/>
            <person name="Novak P."/>
            <person name="Neumann P."/>
        </authorList>
    </citation>
    <scope>NUCLEOTIDE SEQUENCE</scope>
</reference>
<dbReference type="AlphaFoldDB" id="A0AAV0DP17"/>
<evidence type="ECO:0000313" key="3">
    <source>
        <dbReference type="Proteomes" id="UP001152523"/>
    </source>
</evidence>
<comment type="caution">
    <text evidence="2">The sequence shown here is derived from an EMBL/GenBank/DDBJ whole genome shotgun (WGS) entry which is preliminary data.</text>
</comment>
<proteinExistence type="predicted"/>
<protein>
    <recommendedName>
        <fullName evidence="4">Secreted protein</fullName>
    </recommendedName>
</protein>
<sequence length="65" mass="6681">MVFVVACLLAVAASNSAGTTLAFVEGSLVILLDSTSSGSLLSALSLAASTLQTNGWCPYCLQWKQ</sequence>
<evidence type="ECO:0000313" key="2">
    <source>
        <dbReference type="EMBL" id="CAH9106060.1"/>
    </source>
</evidence>
<accession>A0AAV0DP17</accession>
<keyword evidence="1" id="KW-0732">Signal</keyword>
<name>A0AAV0DP17_9ASTE</name>
<organism evidence="2 3">
    <name type="scientific">Cuscuta epithymum</name>
    <dbReference type="NCBI Taxonomy" id="186058"/>
    <lineage>
        <taxon>Eukaryota</taxon>
        <taxon>Viridiplantae</taxon>
        <taxon>Streptophyta</taxon>
        <taxon>Embryophyta</taxon>
        <taxon>Tracheophyta</taxon>
        <taxon>Spermatophyta</taxon>
        <taxon>Magnoliopsida</taxon>
        <taxon>eudicotyledons</taxon>
        <taxon>Gunneridae</taxon>
        <taxon>Pentapetalae</taxon>
        <taxon>asterids</taxon>
        <taxon>lamiids</taxon>
        <taxon>Solanales</taxon>
        <taxon>Convolvulaceae</taxon>
        <taxon>Cuscuteae</taxon>
        <taxon>Cuscuta</taxon>
        <taxon>Cuscuta subgen. Cuscuta</taxon>
    </lineage>
</organism>
<keyword evidence="3" id="KW-1185">Reference proteome</keyword>
<dbReference type="Proteomes" id="UP001152523">
    <property type="component" value="Unassembled WGS sequence"/>
</dbReference>
<evidence type="ECO:0000256" key="1">
    <source>
        <dbReference type="SAM" id="SignalP"/>
    </source>
</evidence>
<feature type="signal peptide" evidence="1">
    <location>
        <begin position="1"/>
        <end position="22"/>
    </location>
</feature>
<evidence type="ECO:0008006" key="4">
    <source>
        <dbReference type="Google" id="ProtNLM"/>
    </source>
</evidence>
<dbReference type="EMBL" id="CAMAPF010000133">
    <property type="protein sequence ID" value="CAH9106060.1"/>
    <property type="molecule type" value="Genomic_DNA"/>
</dbReference>